<dbReference type="EMBL" id="AOIA01000017">
    <property type="protein sequence ID" value="ELY66509.1"/>
    <property type="molecule type" value="Genomic_DNA"/>
</dbReference>
<evidence type="ECO:0000313" key="1">
    <source>
        <dbReference type="EMBL" id="ELY66509.1"/>
    </source>
</evidence>
<dbReference type="GO" id="GO:0016853">
    <property type="term" value="F:isomerase activity"/>
    <property type="evidence" value="ECO:0007669"/>
    <property type="project" value="UniProtKB-KW"/>
</dbReference>
<protein>
    <submittedName>
        <fullName evidence="1">Xylose isomerase domain-containing protein TIM barrel</fullName>
    </submittedName>
</protein>
<sequence>MDDGVERFLSRYGGLVSHHVHDARSRGDTHLPLGAVEVVTDAVALLSDTAERIRDWLGGPEPTESER</sequence>
<dbReference type="AlphaFoldDB" id="L9XXH2"/>
<evidence type="ECO:0000313" key="2">
    <source>
        <dbReference type="Proteomes" id="UP000011531"/>
    </source>
</evidence>
<reference evidence="1 2" key="1">
    <citation type="journal article" date="2014" name="PLoS Genet.">
        <title>Phylogenetically driven sequencing of extremely halophilic archaea reveals strategies for static and dynamic osmo-response.</title>
        <authorList>
            <person name="Becker E.A."/>
            <person name="Seitzer P.M."/>
            <person name="Tritt A."/>
            <person name="Larsen D."/>
            <person name="Krusor M."/>
            <person name="Yao A.I."/>
            <person name="Wu D."/>
            <person name="Madern D."/>
            <person name="Eisen J.A."/>
            <person name="Darling A.E."/>
            <person name="Facciotti M.T."/>
        </authorList>
    </citation>
    <scope>NUCLEOTIDE SEQUENCE [LARGE SCALE GENOMIC DNA]</scope>
    <source>
        <strain evidence="1 2">DSM 18795</strain>
    </source>
</reference>
<organism evidence="1 2">
    <name type="scientific">Natronococcus jeotgali DSM 18795</name>
    <dbReference type="NCBI Taxonomy" id="1227498"/>
    <lineage>
        <taxon>Archaea</taxon>
        <taxon>Methanobacteriati</taxon>
        <taxon>Methanobacteriota</taxon>
        <taxon>Stenosarchaea group</taxon>
        <taxon>Halobacteria</taxon>
        <taxon>Halobacteriales</taxon>
        <taxon>Natrialbaceae</taxon>
        <taxon>Natronococcus</taxon>
    </lineage>
</organism>
<dbReference type="OrthoDB" id="372143at2157"/>
<keyword evidence="1" id="KW-0413">Isomerase</keyword>
<proteinExistence type="predicted"/>
<keyword evidence="2" id="KW-1185">Reference proteome</keyword>
<dbReference type="Proteomes" id="UP000011531">
    <property type="component" value="Unassembled WGS sequence"/>
</dbReference>
<comment type="caution">
    <text evidence="1">The sequence shown here is derived from an EMBL/GenBank/DDBJ whole genome shotgun (WGS) entry which is preliminary data.</text>
</comment>
<accession>L9XXH2</accession>
<dbReference type="STRING" id="1227498.C492_01254"/>
<name>L9XXH2_9EURY</name>
<gene>
    <name evidence="1" type="ORF">C492_01254</name>
</gene>